<reference evidence="2" key="1">
    <citation type="submission" date="2016-04" db="EMBL/GenBank/DDBJ databases">
        <authorList>
            <person name="Evans L.H."/>
            <person name="Alamgir A."/>
            <person name="Owens N."/>
            <person name="Weber N.D."/>
            <person name="Virtaneva K."/>
            <person name="Barbian K."/>
            <person name="Babar A."/>
            <person name="Rosenke K."/>
        </authorList>
    </citation>
    <scope>NUCLEOTIDE SEQUENCE [LARGE SCALE GENOMIC DNA]</scope>
    <source>
        <strain evidence="2">CBS 101.48</strain>
    </source>
</reference>
<feature type="transmembrane region" description="Helical" evidence="1">
    <location>
        <begin position="202"/>
        <end position="222"/>
    </location>
</feature>
<protein>
    <recommendedName>
        <fullName evidence="4">G-protein coupled receptors family 3 profile domain-containing protein</fullName>
    </recommendedName>
</protein>
<feature type="transmembrane region" description="Helical" evidence="1">
    <location>
        <begin position="228"/>
        <end position="249"/>
    </location>
</feature>
<dbReference type="InParanoid" id="A0A168LSE5"/>
<accession>A0A168LSE5</accession>
<dbReference type="OrthoDB" id="3210850at2759"/>
<keyword evidence="1" id="KW-1133">Transmembrane helix</keyword>
<name>A0A168LSE5_ABSGL</name>
<organism evidence="2">
    <name type="scientific">Absidia glauca</name>
    <name type="common">Pin mould</name>
    <dbReference type="NCBI Taxonomy" id="4829"/>
    <lineage>
        <taxon>Eukaryota</taxon>
        <taxon>Fungi</taxon>
        <taxon>Fungi incertae sedis</taxon>
        <taxon>Mucoromycota</taxon>
        <taxon>Mucoromycotina</taxon>
        <taxon>Mucoromycetes</taxon>
        <taxon>Mucorales</taxon>
        <taxon>Cunninghamellaceae</taxon>
        <taxon>Absidia</taxon>
    </lineage>
</organism>
<dbReference type="AlphaFoldDB" id="A0A168LSE5"/>
<keyword evidence="3" id="KW-1185">Reference proteome</keyword>
<dbReference type="OMA" id="IFWISAH"/>
<feature type="transmembrane region" description="Helical" evidence="1">
    <location>
        <begin position="6"/>
        <end position="26"/>
    </location>
</feature>
<keyword evidence="1" id="KW-0472">Membrane</keyword>
<evidence type="ECO:0000313" key="3">
    <source>
        <dbReference type="Proteomes" id="UP000078561"/>
    </source>
</evidence>
<evidence type="ECO:0000256" key="1">
    <source>
        <dbReference type="SAM" id="Phobius"/>
    </source>
</evidence>
<feature type="transmembrane region" description="Helical" evidence="1">
    <location>
        <begin position="114"/>
        <end position="134"/>
    </location>
</feature>
<dbReference type="Proteomes" id="UP000078561">
    <property type="component" value="Unassembled WGS sequence"/>
</dbReference>
<evidence type="ECO:0000313" key="2">
    <source>
        <dbReference type="EMBL" id="SAL97401.1"/>
    </source>
</evidence>
<evidence type="ECO:0008006" key="4">
    <source>
        <dbReference type="Google" id="ProtNLM"/>
    </source>
</evidence>
<feature type="transmembrane region" description="Helical" evidence="1">
    <location>
        <begin position="154"/>
        <end position="175"/>
    </location>
</feature>
<dbReference type="PANTHER" id="PTHR38848:SF3">
    <property type="entry name" value="G-PROTEIN COUPLED RECEPTORS FAMILY 3 PROFILE DOMAIN-CONTAINING PROTEIN"/>
    <property type="match status" value="1"/>
</dbReference>
<dbReference type="PANTHER" id="PTHR38848">
    <property type="entry name" value="G-PROTEIN COUPLED RECEPTORS FAMILY 3 PROFILE DOMAIN-CONTAINING PROTEIN"/>
    <property type="match status" value="1"/>
</dbReference>
<proteinExistence type="predicted"/>
<keyword evidence="1" id="KW-0812">Transmembrane</keyword>
<feature type="transmembrane region" description="Helical" evidence="1">
    <location>
        <begin position="38"/>
        <end position="63"/>
    </location>
</feature>
<feature type="transmembrane region" description="Helical" evidence="1">
    <location>
        <begin position="75"/>
        <end position="94"/>
    </location>
</feature>
<sequence>MYSPDEYEILAEVCSVACITILSIIFGRKVASIEGRVYYIRGLLLALYICSWIVALLGCMFTSTNNGNSASCWLSFFNMSLIYTINKIILYLYWIEKMYIIEMPKTSRLRSFCYNFNVIILFPYIALVVLMIYYRVIDVAQELPYHCTIGYKLPASITVLCYDIFVILMFTLMFAKYHYMPTPAQRDSQYAVAIRITTGRNALIGVAALITSLVKYGLTISYQGGLRGLVATCVTILDVTIVACVVHWVSTHPAETQFMDRILPEQNNNEKPLKLEIKQHQEVVVLTELTSKSPL</sequence>
<dbReference type="EMBL" id="LT551793">
    <property type="protein sequence ID" value="SAL97401.1"/>
    <property type="molecule type" value="Genomic_DNA"/>
</dbReference>
<gene>
    <name evidence="2" type="primary">ABSGL_02895.1 scaffold 4049</name>
</gene>